<sequence length="76" mass="8330">MVSAWLKKLGIVAKDIANTVVSILNSSKIGKEIVDLYNNLKSAGLPENLVIEIARDFYKKKLETAPSLNDLVKSLS</sequence>
<organism evidence="1">
    <name type="scientific">Ignisphaera aggregans</name>
    <dbReference type="NCBI Taxonomy" id="334771"/>
    <lineage>
        <taxon>Archaea</taxon>
        <taxon>Thermoproteota</taxon>
        <taxon>Thermoprotei</taxon>
        <taxon>Desulfurococcales</taxon>
        <taxon>Desulfurococcaceae</taxon>
        <taxon>Ignisphaera</taxon>
    </lineage>
</organism>
<comment type="caution">
    <text evidence="1">The sequence shown here is derived from an EMBL/GenBank/DDBJ whole genome shotgun (WGS) entry which is preliminary data.</text>
</comment>
<proteinExistence type="predicted"/>
<evidence type="ECO:0000313" key="1">
    <source>
        <dbReference type="EMBL" id="HEH31393.1"/>
    </source>
</evidence>
<dbReference type="EMBL" id="DSLL01000040">
    <property type="protein sequence ID" value="HEH31393.1"/>
    <property type="molecule type" value="Genomic_DNA"/>
</dbReference>
<name>A0A7J2TAT5_9CREN</name>
<dbReference type="AlphaFoldDB" id="A0A7J2TAT5"/>
<accession>A0A7J2TAT5</accession>
<gene>
    <name evidence="1" type="ORF">ENP99_04730</name>
</gene>
<protein>
    <submittedName>
        <fullName evidence="1">Uncharacterized protein</fullName>
    </submittedName>
</protein>
<reference evidence="1" key="1">
    <citation type="journal article" date="2020" name="mSystems">
        <title>Genome- and Community-Level Interaction Insights into Carbon Utilization and Element Cycling Functions of Hydrothermarchaeota in Hydrothermal Sediment.</title>
        <authorList>
            <person name="Zhou Z."/>
            <person name="Liu Y."/>
            <person name="Xu W."/>
            <person name="Pan J."/>
            <person name="Luo Z.H."/>
            <person name="Li M."/>
        </authorList>
    </citation>
    <scope>NUCLEOTIDE SEQUENCE [LARGE SCALE GENOMIC DNA]</scope>
    <source>
        <strain evidence="1">SpSt-27</strain>
    </source>
</reference>